<accession>A0ABU1L434</accession>
<dbReference type="Proteomes" id="UP001185254">
    <property type="component" value="Unassembled WGS sequence"/>
</dbReference>
<proteinExistence type="predicted"/>
<sequence>MGHALEPADRTLGFPLRLNETRATVLRGARFYVMWVAVQKITEIATASQIAMTPARNR</sequence>
<dbReference type="EMBL" id="JAVDQN010000004">
    <property type="protein sequence ID" value="MDR6377979.1"/>
    <property type="molecule type" value="Genomic_DNA"/>
</dbReference>
<evidence type="ECO:0000313" key="2">
    <source>
        <dbReference type="Proteomes" id="UP001185254"/>
    </source>
</evidence>
<name>A0ABU1L434_9BURK</name>
<protein>
    <submittedName>
        <fullName evidence="1">Uncharacterized protein</fullName>
    </submittedName>
</protein>
<reference evidence="1 2" key="1">
    <citation type="submission" date="2023-07" db="EMBL/GenBank/DDBJ databases">
        <title>Sorghum-associated microbial communities from plants grown in Nebraska, USA.</title>
        <authorList>
            <person name="Schachtman D."/>
        </authorList>
    </citation>
    <scope>NUCLEOTIDE SEQUENCE [LARGE SCALE GENOMIC DNA]</scope>
    <source>
        <strain evidence="1 2">DS1039</strain>
    </source>
</reference>
<keyword evidence="2" id="KW-1185">Reference proteome</keyword>
<organism evidence="1 2">
    <name type="scientific">Paraburkholderia caledonica</name>
    <dbReference type="NCBI Taxonomy" id="134536"/>
    <lineage>
        <taxon>Bacteria</taxon>
        <taxon>Pseudomonadati</taxon>
        <taxon>Pseudomonadota</taxon>
        <taxon>Betaproteobacteria</taxon>
        <taxon>Burkholderiales</taxon>
        <taxon>Burkholderiaceae</taxon>
        <taxon>Paraburkholderia</taxon>
    </lineage>
</organism>
<evidence type="ECO:0000313" key="1">
    <source>
        <dbReference type="EMBL" id="MDR6377979.1"/>
    </source>
</evidence>
<comment type="caution">
    <text evidence="1">The sequence shown here is derived from an EMBL/GenBank/DDBJ whole genome shotgun (WGS) entry which is preliminary data.</text>
</comment>
<gene>
    <name evidence="1" type="ORF">J2776_004699</name>
</gene>